<sequence length="435" mass="47133">MTHLLANADTPLRQGSVADPDSQLDRLYDLLGRAETPGAMSGPAWGELTEIIAARPHLVPYPPRLWQTLSEQLLNELVLAEGIAWTQRQSAISRLLQHPVGARYAIATCIALAEDQSSAAVIEPLSLLDASGLPAANRYVLQQMEHPSSGRARFGAMLAAVQKVRRGHFLPVELPRLAVIIAESLDDGTVGQAERLLAIEGARTLLRRLSPDARVRLCRRLPALAAAYDRPDVDPATTVASRRVAAQAQALLHEKPGPPDEILSTAIWEAVYGGNPDRRLAAALLLQVSPYREPVGRLLVADLKEGLGTRAGAASASTVFETLTRMGVDSHRPLIREVLTGPGFDAKVRHAAAWATPHCAGRQSAPAWRRILAAQRSTWHRAPGGLGEHTLTGIIYGIGTDGHRDLLTEIRDYSWLPASSRIMAAWMLNHRPPTV</sequence>
<accession>A0ABV8KUL5</accession>
<dbReference type="Proteomes" id="UP001595868">
    <property type="component" value="Unassembled WGS sequence"/>
</dbReference>
<dbReference type="EMBL" id="JBHSBN010000027">
    <property type="protein sequence ID" value="MFC4109651.1"/>
    <property type="molecule type" value="Genomic_DNA"/>
</dbReference>
<gene>
    <name evidence="2" type="ORF">ACFOX0_27425</name>
</gene>
<evidence type="ECO:0000313" key="2">
    <source>
        <dbReference type="EMBL" id="MFC4109651.1"/>
    </source>
</evidence>
<evidence type="ECO:0000256" key="1">
    <source>
        <dbReference type="SAM" id="MobiDB-lite"/>
    </source>
</evidence>
<name>A0ABV8KUL5_9ACTN</name>
<reference evidence="3" key="1">
    <citation type="journal article" date="2019" name="Int. J. Syst. Evol. Microbiol.">
        <title>The Global Catalogue of Microorganisms (GCM) 10K type strain sequencing project: providing services to taxonomists for standard genome sequencing and annotation.</title>
        <authorList>
            <consortium name="The Broad Institute Genomics Platform"/>
            <consortium name="The Broad Institute Genome Sequencing Center for Infectious Disease"/>
            <person name="Wu L."/>
            <person name="Ma J."/>
        </authorList>
    </citation>
    <scope>NUCLEOTIDE SEQUENCE [LARGE SCALE GENOMIC DNA]</scope>
    <source>
        <strain evidence="3">2902at01</strain>
    </source>
</reference>
<keyword evidence="3" id="KW-1185">Reference proteome</keyword>
<organism evidence="2 3">
    <name type="scientific">Micromonospora zhanjiangensis</name>
    <dbReference type="NCBI Taxonomy" id="1522057"/>
    <lineage>
        <taxon>Bacteria</taxon>
        <taxon>Bacillati</taxon>
        <taxon>Actinomycetota</taxon>
        <taxon>Actinomycetes</taxon>
        <taxon>Micromonosporales</taxon>
        <taxon>Micromonosporaceae</taxon>
        <taxon>Micromonospora</taxon>
    </lineage>
</organism>
<evidence type="ECO:0008006" key="4">
    <source>
        <dbReference type="Google" id="ProtNLM"/>
    </source>
</evidence>
<evidence type="ECO:0000313" key="3">
    <source>
        <dbReference type="Proteomes" id="UP001595868"/>
    </source>
</evidence>
<comment type="caution">
    <text evidence="2">The sequence shown here is derived from an EMBL/GenBank/DDBJ whole genome shotgun (WGS) entry which is preliminary data.</text>
</comment>
<proteinExistence type="predicted"/>
<dbReference type="RefSeq" id="WP_377551303.1">
    <property type="nucleotide sequence ID" value="NZ_JBHSBN010000027.1"/>
</dbReference>
<protein>
    <recommendedName>
        <fullName evidence="4">HEAT repeat-containing protein</fullName>
    </recommendedName>
</protein>
<feature type="region of interest" description="Disordered" evidence="1">
    <location>
        <begin position="1"/>
        <end position="20"/>
    </location>
</feature>